<sequence>MKLLPLQAAIAALGALPLVDCSSGLIGTRQASSPGYAGREVACPARCSVSGPNSGNWSLYHNFDQLQCKETLFYQFALYDAVDDSASHHRIYACSSYGPDWENMPESPGTDALPPVPAVNATYEIGWNSTQVSETASDLRSLLSQTRQYLSRGYAFNNARAAFLYGQSGKTVFGLRIGKGLHSAGVGSLALKMLQEQFDDGDIAASTVAIQLCGSTYDSDHTFGLVATTQGEFSGIQETLKSWDNGECAQFNDSKRITGPAYFTTPFELAPSSTNATSNWNQTTSRNTRMKNRAEGECRTVQVKYLEGCPELAVKCGVSGYDFENYNPGKDFCRTLVPGQHVCCSAGELPDYRPKPNPDGSCKTWPVHGGDTCASIAAENGITQEEIAVYNTKTWGWNGCGTNMWEGTIICLTKGTPPMPAPVANTVCGPQVPGTKPPTDGTEISKLNPCSLNACCDVWGQCGTTIEFCTDTGTGPPGTAKKGTNGCISNCGTDIVRSSAPETFRKIGYFEGYNLARKCLNVDARLIDTSQYTHLHFGFGSISPDYEVYMPDALTEYEFNSFKRLTGVKRILSFGGWEFSTSPSTYTIFRQGVTAANRLKLATNIANYIKQHNLDGVDIDWEYPSAPDIPDIPAGDKSEGFNYLAFLAVLKNLLPGKSVSIAAPASYWYLKGFPISQMSKILDYIVYMTYDLHGQWDSQNRWSQPGCSSGMCLRSAVNLTETVNALVMITKAGVPSNKVVVGVTSYGRSFGMADGGCYGPDCFYTGGPLDSHAKKGECTDTAGYISDAEIKAIINSPSRVNKSFLDGASNSNILVYDDNQWVAWMSPEVLSYRTAVYKAFSMGGTSNWAIDLENYVDPPPGIGNWQSFVIKARQGNDPWDYGKRHGNWTEIPCDDRSVADLRGLSPQQRWRMMDAPDAWDDIIEVYKTIDRKTNREFSQSVSDTIHATEQAHCGSLAQWNNCESIQHCTDIVGSGTGPAGYEIWNSLVLVHEMYASFYSALHDAGATTITGEMRAFVKTFAPVPPPKDDTKWLNILLDVVGLGSTLVAGPFFNSFLSKMPYFIANEATAANLKDTTMALISGTTSVAKDLLDGKSPAGNWTEDKQDLFAAYMAQTVDLWTASIEGSANWLFNGSDEAISALTTIISDGKLIAGSKQSIPNVNDVTLQSATALKANMAKAFYAYAIPAVWDAAGTHPFVVDSGYACGTIDPLGTYMDVDTMRQTWSCYEDKLYYLVIPKGDSYNNVQNPTGPGTHKVRNKFSAPAGIGSMGSDLFGGVKLSELITGAVRTYKKNGNSNGAPPADPRDSVTTDDLLKQDITTPGFIRIPVCSPEIAFKAWDGPGGDSRLKTPNYPCVALKLPDRCGDSTFVDQTSGASPLVSDCEMLIKNLQNGDGHADHEVENAIGSQHQLDQYGSCKFGVQGKGKNGNIDFHVGGQDIVDLIRDSIDRFGGSGRVGAKGRMKCDGTVKQQDVEWGLY</sequence>
<evidence type="ECO:0000313" key="19">
    <source>
        <dbReference type="Proteomes" id="UP000076744"/>
    </source>
</evidence>
<name>A0A167LKF1_CORFA</name>
<dbReference type="Gene3D" id="3.10.50.10">
    <property type="match status" value="1"/>
</dbReference>
<keyword evidence="9" id="KW-0843">Virulence</keyword>
<keyword evidence="12" id="KW-0624">Polysaccharide degradation</keyword>
<dbReference type="InterPro" id="IPR017853">
    <property type="entry name" value="GH"/>
</dbReference>
<proteinExistence type="inferred from homology"/>
<keyword evidence="7 14" id="KW-0378">Hydrolase</keyword>
<protein>
    <recommendedName>
        <fullName evidence="4">chitinase</fullName>
        <ecNumber evidence="4">3.2.1.14</ecNumber>
    </recommendedName>
</protein>
<dbReference type="CDD" id="cd00035">
    <property type="entry name" value="ChtBD1"/>
    <property type="match status" value="1"/>
</dbReference>
<evidence type="ECO:0000256" key="3">
    <source>
        <dbReference type="ARBA" id="ARBA00008682"/>
    </source>
</evidence>
<feature type="domain" description="GH18" evidence="17">
    <location>
        <begin position="504"/>
        <end position="863"/>
    </location>
</feature>
<comment type="caution">
    <text evidence="18">The sequence shown here is derived from an EMBL/GenBank/DDBJ whole genome shotgun (WGS) entry which is preliminary data.</text>
</comment>
<dbReference type="Gene3D" id="3.20.20.80">
    <property type="entry name" value="Glycosidases"/>
    <property type="match status" value="1"/>
</dbReference>
<feature type="domain" description="LysM" evidence="16">
    <location>
        <begin position="363"/>
        <end position="412"/>
    </location>
</feature>
<dbReference type="InterPro" id="IPR029070">
    <property type="entry name" value="Chitinase_insertion_sf"/>
</dbReference>
<dbReference type="CDD" id="cd02878">
    <property type="entry name" value="GH18_zymocin_alpha"/>
    <property type="match status" value="1"/>
</dbReference>
<evidence type="ECO:0000256" key="10">
    <source>
        <dbReference type="ARBA" id="ARBA00023277"/>
    </source>
</evidence>
<dbReference type="GO" id="GO:0008061">
    <property type="term" value="F:chitin binding"/>
    <property type="evidence" value="ECO:0007669"/>
    <property type="project" value="UniProtKB-KW"/>
</dbReference>
<dbReference type="EC" id="3.2.1.14" evidence="4"/>
<dbReference type="PANTHER" id="PTHR47700:SF1">
    <property type="entry name" value="CHITINASE"/>
    <property type="match status" value="1"/>
</dbReference>
<dbReference type="GO" id="GO:0006032">
    <property type="term" value="P:chitin catabolic process"/>
    <property type="evidence" value="ECO:0007669"/>
    <property type="project" value="UniProtKB-KW"/>
</dbReference>
<keyword evidence="15" id="KW-0732">Signal</keyword>
<evidence type="ECO:0000313" key="18">
    <source>
        <dbReference type="EMBL" id="OAA53187.1"/>
    </source>
</evidence>
<dbReference type="InterPro" id="IPR036779">
    <property type="entry name" value="LysM_dom_sf"/>
</dbReference>
<evidence type="ECO:0000256" key="5">
    <source>
        <dbReference type="ARBA" id="ARBA00022525"/>
    </source>
</evidence>
<evidence type="ECO:0000256" key="15">
    <source>
        <dbReference type="SAM" id="SignalP"/>
    </source>
</evidence>
<dbReference type="Pfam" id="PF00704">
    <property type="entry name" value="Glyco_hydro_18"/>
    <property type="match status" value="1"/>
</dbReference>
<evidence type="ECO:0000256" key="2">
    <source>
        <dbReference type="ARBA" id="ARBA00004613"/>
    </source>
</evidence>
<feature type="domain" description="LysM" evidence="16">
    <location>
        <begin position="299"/>
        <end position="344"/>
    </location>
</feature>
<dbReference type="STRING" id="1081104.A0A167LKF1"/>
<dbReference type="SUPFAM" id="SSF57016">
    <property type="entry name" value="Plant lectins/antimicrobial peptides"/>
    <property type="match status" value="1"/>
</dbReference>
<dbReference type="SUPFAM" id="SSF54556">
    <property type="entry name" value="Chitinase insertion domain"/>
    <property type="match status" value="1"/>
</dbReference>
<comment type="subcellular location">
    <subcellularLocation>
        <location evidence="2">Secreted</location>
    </subcellularLocation>
</comment>
<evidence type="ECO:0000256" key="9">
    <source>
        <dbReference type="ARBA" id="ARBA00023026"/>
    </source>
</evidence>
<dbReference type="GO" id="GO:0005576">
    <property type="term" value="C:extracellular region"/>
    <property type="evidence" value="ECO:0007669"/>
    <property type="project" value="UniProtKB-SubCell"/>
</dbReference>
<evidence type="ECO:0000256" key="8">
    <source>
        <dbReference type="ARBA" id="ARBA00023024"/>
    </source>
</evidence>
<dbReference type="Proteomes" id="UP000076744">
    <property type="component" value="Unassembled WGS sequence"/>
</dbReference>
<dbReference type="OrthoDB" id="73875at2759"/>
<evidence type="ECO:0000259" key="16">
    <source>
        <dbReference type="PROSITE" id="PS51782"/>
    </source>
</evidence>
<keyword evidence="19" id="KW-1185">Reference proteome</keyword>
<organism evidence="18 19">
    <name type="scientific">Cordyceps fumosorosea (strain ARSEF 2679)</name>
    <name type="common">Isaria fumosorosea</name>
    <dbReference type="NCBI Taxonomy" id="1081104"/>
    <lineage>
        <taxon>Eukaryota</taxon>
        <taxon>Fungi</taxon>
        <taxon>Dikarya</taxon>
        <taxon>Ascomycota</taxon>
        <taxon>Pezizomycotina</taxon>
        <taxon>Sordariomycetes</taxon>
        <taxon>Hypocreomycetidae</taxon>
        <taxon>Hypocreales</taxon>
        <taxon>Cordycipitaceae</taxon>
        <taxon>Cordyceps</taxon>
    </lineage>
</organism>
<dbReference type="InterPro" id="IPR029226">
    <property type="entry name" value="Ecp2-like"/>
</dbReference>
<evidence type="ECO:0000256" key="1">
    <source>
        <dbReference type="ARBA" id="ARBA00000822"/>
    </source>
</evidence>
<dbReference type="RefSeq" id="XP_018700251.1">
    <property type="nucleotide sequence ID" value="XM_018852522.1"/>
</dbReference>
<keyword evidence="6" id="KW-0147">Chitin-binding</keyword>
<dbReference type="GO" id="GO:0000272">
    <property type="term" value="P:polysaccharide catabolic process"/>
    <property type="evidence" value="ECO:0007669"/>
    <property type="project" value="UniProtKB-KW"/>
</dbReference>
<dbReference type="GO" id="GO:0008843">
    <property type="term" value="F:endochitinase activity"/>
    <property type="evidence" value="ECO:0007669"/>
    <property type="project" value="UniProtKB-EC"/>
</dbReference>
<dbReference type="PANTHER" id="PTHR47700">
    <property type="entry name" value="V CHITINASE, PUTATIVE (AFU_ORTHOLOGUE AFUA_6G13720)-RELATED"/>
    <property type="match status" value="1"/>
</dbReference>
<dbReference type="InterPro" id="IPR001223">
    <property type="entry name" value="Glyco_hydro18_cat"/>
</dbReference>
<dbReference type="SMART" id="SM00636">
    <property type="entry name" value="Glyco_18"/>
    <property type="match status" value="1"/>
</dbReference>
<accession>A0A167LKF1</accession>
<dbReference type="PROSITE" id="PS51782">
    <property type="entry name" value="LYSM"/>
    <property type="match status" value="2"/>
</dbReference>
<feature type="signal peptide" evidence="15">
    <location>
        <begin position="1"/>
        <end position="21"/>
    </location>
</feature>
<keyword evidence="8" id="KW-0146">Chitin degradation</keyword>
<evidence type="ECO:0000256" key="7">
    <source>
        <dbReference type="ARBA" id="ARBA00022801"/>
    </source>
</evidence>
<gene>
    <name evidence="18" type="ORF">ISF_08919</name>
</gene>
<evidence type="ECO:0000256" key="14">
    <source>
        <dbReference type="RuleBase" id="RU000489"/>
    </source>
</evidence>
<dbReference type="Gene3D" id="3.10.350.10">
    <property type="entry name" value="LysM domain"/>
    <property type="match status" value="2"/>
</dbReference>
<dbReference type="GeneID" id="30025211"/>
<evidence type="ECO:0000259" key="17">
    <source>
        <dbReference type="PROSITE" id="PS51910"/>
    </source>
</evidence>
<keyword evidence="5" id="KW-0964">Secreted</keyword>
<dbReference type="Pfam" id="PF14856">
    <property type="entry name" value="Hce2"/>
    <property type="match status" value="1"/>
</dbReference>
<keyword evidence="11 14" id="KW-0326">Glycosidase</keyword>
<comment type="catalytic activity">
    <reaction evidence="1">
        <text>Random endo-hydrolysis of N-acetyl-beta-D-glucosaminide (1-&gt;4)-beta-linkages in chitin and chitodextrins.</text>
        <dbReference type="EC" id="3.2.1.14"/>
    </reaction>
</comment>
<evidence type="ECO:0000256" key="4">
    <source>
        <dbReference type="ARBA" id="ARBA00012729"/>
    </source>
</evidence>
<dbReference type="InterPro" id="IPR011583">
    <property type="entry name" value="Chitinase_II/V-like_cat"/>
</dbReference>
<dbReference type="SUPFAM" id="SSF51445">
    <property type="entry name" value="(Trans)glycosidases"/>
    <property type="match status" value="1"/>
</dbReference>
<dbReference type="InterPro" id="IPR036861">
    <property type="entry name" value="Endochitinase-like_sf"/>
</dbReference>
<dbReference type="PROSITE" id="PS01095">
    <property type="entry name" value="GH18_1"/>
    <property type="match status" value="1"/>
</dbReference>
<dbReference type="InterPro" id="IPR053214">
    <property type="entry name" value="LysM12-like"/>
</dbReference>
<comment type="similarity">
    <text evidence="13">Belongs to the secreted LysM effector family.</text>
</comment>
<dbReference type="InterPro" id="IPR001579">
    <property type="entry name" value="Glyco_hydro_18_chit_AS"/>
</dbReference>
<reference evidence="18 19" key="1">
    <citation type="journal article" date="2016" name="Genome Biol. Evol.">
        <title>Divergent and convergent evolution of fungal pathogenicity.</title>
        <authorList>
            <person name="Shang Y."/>
            <person name="Xiao G."/>
            <person name="Zheng P."/>
            <person name="Cen K."/>
            <person name="Zhan S."/>
            <person name="Wang C."/>
        </authorList>
    </citation>
    <scope>NUCLEOTIDE SEQUENCE [LARGE SCALE GENOMIC DNA]</scope>
    <source>
        <strain evidence="18 19">ARSEF 2679</strain>
    </source>
</reference>
<evidence type="ECO:0000256" key="6">
    <source>
        <dbReference type="ARBA" id="ARBA00022669"/>
    </source>
</evidence>
<evidence type="ECO:0000256" key="13">
    <source>
        <dbReference type="ARBA" id="ARBA00044955"/>
    </source>
</evidence>
<dbReference type="InterPro" id="IPR018392">
    <property type="entry name" value="LysM"/>
</dbReference>
<dbReference type="PROSITE" id="PS51910">
    <property type="entry name" value="GH18_2"/>
    <property type="match status" value="1"/>
</dbReference>
<keyword evidence="10" id="KW-0119">Carbohydrate metabolism</keyword>
<dbReference type="CDD" id="cd00118">
    <property type="entry name" value="LysM"/>
    <property type="match status" value="1"/>
</dbReference>
<evidence type="ECO:0000256" key="11">
    <source>
        <dbReference type="ARBA" id="ARBA00023295"/>
    </source>
</evidence>
<feature type="chain" id="PRO_5007889915" description="chitinase" evidence="15">
    <location>
        <begin position="22"/>
        <end position="1477"/>
    </location>
</feature>
<evidence type="ECO:0000256" key="12">
    <source>
        <dbReference type="ARBA" id="ARBA00023326"/>
    </source>
</evidence>
<dbReference type="EMBL" id="AZHB01000038">
    <property type="protein sequence ID" value="OAA53187.1"/>
    <property type="molecule type" value="Genomic_DNA"/>
</dbReference>
<comment type="similarity">
    <text evidence="3">Belongs to the glycosyl hydrolase 18 family. Chitinase class V subfamily.</text>
</comment>